<comment type="catalytic activity">
    <reaction evidence="1">
        <text>an L-aminoacyl-L-amino acid + H2O = 2 an L-alpha-amino acid</text>
        <dbReference type="Rhea" id="RHEA:48940"/>
        <dbReference type="ChEBI" id="CHEBI:15377"/>
        <dbReference type="ChEBI" id="CHEBI:59869"/>
        <dbReference type="ChEBI" id="CHEBI:77460"/>
    </reaction>
</comment>
<accession>A0ABT3IZV6</accession>
<dbReference type="Pfam" id="PF03577">
    <property type="entry name" value="Peptidase_C69"/>
    <property type="match status" value="1"/>
</dbReference>
<keyword evidence="1 2" id="KW-0378">Hydrolase</keyword>
<dbReference type="Gene3D" id="3.60.60.10">
    <property type="entry name" value="Penicillin V Acylase, Chain A"/>
    <property type="match status" value="1"/>
</dbReference>
<dbReference type="PANTHER" id="PTHR12994:SF17">
    <property type="entry name" value="LD30995P"/>
    <property type="match status" value="1"/>
</dbReference>
<proteinExistence type="inferred from homology"/>
<keyword evidence="3" id="KW-1185">Reference proteome</keyword>
<dbReference type="Proteomes" id="UP001207582">
    <property type="component" value="Unassembled WGS sequence"/>
</dbReference>
<dbReference type="EMBL" id="JAPDOG010000003">
    <property type="protein sequence ID" value="MCW3780976.1"/>
    <property type="molecule type" value="Genomic_DNA"/>
</dbReference>
<keyword evidence="1 2" id="KW-0224">Dipeptidase</keyword>
<organism evidence="2 3">
    <name type="scientific">Defluviimonas salinarum</name>
    <dbReference type="NCBI Taxonomy" id="2992147"/>
    <lineage>
        <taxon>Bacteria</taxon>
        <taxon>Pseudomonadati</taxon>
        <taxon>Pseudomonadota</taxon>
        <taxon>Alphaproteobacteria</taxon>
        <taxon>Rhodobacterales</taxon>
        <taxon>Paracoccaceae</taxon>
        <taxon>Albidovulum</taxon>
    </lineage>
</organism>
<comment type="similarity">
    <text evidence="1">Belongs to the peptidase C69 family.</text>
</comment>
<evidence type="ECO:0000313" key="3">
    <source>
        <dbReference type="Proteomes" id="UP001207582"/>
    </source>
</evidence>
<dbReference type="RefSeq" id="WP_264771264.1">
    <property type="nucleotide sequence ID" value="NZ_JAPDOG010000003.1"/>
</dbReference>
<gene>
    <name evidence="2" type="ORF">OM960_05180</name>
</gene>
<comment type="caution">
    <text evidence="2">The sequence shown here is derived from an EMBL/GenBank/DDBJ whole genome shotgun (WGS) entry which is preliminary data.</text>
</comment>
<reference evidence="2 3" key="1">
    <citation type="submission" date="2022-10" db="EMBL/GenBank/DDBJ databases">
        <title>Defluviimonas sp. CAU 1641 isolated from mud.</title>
        <authorList>
            <person name="Kim W."/>
        </authorList>
    </citation>
    <scope>NUCLEOTIDE SEQUENCE [LARGE SCALE GENOMIC DNA]</scope>
    <source>
        <strain evidence="2 3">CAU 1641</strain>
    </source>
</reference>
<sequence>MSYAIYIGRNHSRTSHAWLGGYGDEPSSHWLEIVPAADHPAGATIGVGVGAEADMPGVRSSIPQVGHTLRHMRVSYSYYKGVPAPITNGGVNEKGVAVRDVWSTSRDELIAMTPVDQTGPNYSDLARVALERAGTARAAVEICGALIAEHGESTYGGNSHLFADADEAWVMIQFAGGKGLWVAERLGPDAIRASRPGYVLEVPVDTPDHPDFLWSPNFVSFAREMGWYAGGPFDANTVYGDGKGRWDGVCWIEAEMAERAARAGKIGIEDVIWAVRTERLTGDTAGYGQVVPLVTPADPDLYMMWHAPTGAIAAPFAPVFLGQRDVPAEFGPHRYLTTGESHRFMDLRKAVSGGVDTVSLVPQAAEATRSAVAESKRLMYLLHLLGEDALARATRAFAAREAALAGRTERLQRVVEAALAAGLREDALGLLGEFSASELRAGLDMVMALAGGFAAELSALGPVEARQEPVAFLQLW</sequence>
<evidence type="ECO:0000256" key="1">
    <source>
        <dbReference type="RuleBase" id="RU364089"/>
    </source>
</evidence>
<dbReference type="InterPro" id="IPR005322">
    <property type="entry name" value="Peptidase_C69"/>
</dbReference>
<name>A0ABT3IZV6_9RHOB</name>
<dbReference type="GO" id="GO:0016805">
    <property type="term" value="F:dipeptidase activity"/>
    <property type="evidence" value="ECO:0007669"/>
    <property type="project" value="UniProtKB-KW"/>
</dbReference>
<dbReference type="EC" id="3.4.-.-" evidence="1"/>
<evidence type="ECO:0000313" key="2">
    <source>
        <dbReference type="EMBL" id="MCW3780976.1"/>
    </source>
</evidence>
<protein>
    <recommendedName>
        <fullName evidence="1">Dipeptidase</fullName>
        <ecNumber evidence="1">3.4.-.-</ecNumber>
    </recommendedName>
</protein>
<dbReference type="PANTHER" id="PTHR12994">
    <property type="entry name" value="SECERNIN"/>
    <property type="match status" value="1"/>
</dbReference>
<keyword evidence="1" id="KW-0645">Protease</keyword>